<feature type="compositionally biased region" description="Low complexity" evidence="1">
    <location>
        <begin position="802"/>
        <end position="816"/>
    </location>
</feature>
<dbReference type="SMART" id="SM00164">
    <property type="entry name" value="TBC"/>
    <property type="match status" value="1"/>
</dbReference>
<evidence type="ECO:0000313" key="3">
    <source>
        <dbReference type="EMBL" id="PWZ00224.1"/>
    </source>
</evidence>
<dbReference type="PANTHER" id="PTHR47219:SF15">
    <property type="entry name" value="TBC1 DOMAIN FAMILY MEMBER 12 ISOFORM X1"/>
    <property type="match status" value="1"/>
</dbReference>
<feature type="compositionally biased region" description="Acidic residues" evidence="1">
    <location>
        <begin position="97"/>
        <end position="110"/>
    </location>
</feature>
<keyword evidence="4" id="KW-1185">Reference proteome</keyword>
<sequence length="1088" mass="117503">MSDHNFTGSDDSAVKPTADSSLESDVANSAASEAEETTAEPIGSSDVSNEPDHAFETIDVAAESDLGVTDPTSTLPQTSHTPSDEQSDIPEPVSITDEADPASQETDEADLSVQSSIASEELSMSRSSHRRIDSVPPQKYDFSDTDGLSSTLDQLVLQPTIEEDDGDLSTERHGEEQLPHRFRDDEIQLQAPTLRREASRISQLDRSELNFVDITLDASGTLEPDHPLAGSSKSAEQIRTDSFSSHNLPKSPIFGHDESSPSAYDHNTIMPRSDSHQSNFSDSLSVSHDHIAAGGAGAGPSRHRSISIGSNSAAERRSVEGRYRGRHSRPTSRAASPSASPHINGSFQHGNSSRRNSTDSPASLQSQEGPNSATLAAAATGTFVGPAPILVTADEDGNISVVDNVPESPPHFSASSSSKQVETGPDEFTKEHLPEASVSLQTASAVEDATPAKSESQAETTAGAVEPNGSGREASDPAPKKEEQHDASSPKGLGLSDKADQTDAKSRRKSSSAGVESRTRMTTLPAKSKAEEIKHRVDFEKMMMLAKEAEKKKREEEEERKRRRQDEQREALGRWEKEILPSWTRARKDEGLASLWWKGAPPSIRGRVWALAIGNPLMLPRNLLDQIEKKAASSKAGASGSESIIPPSVLDAIDLDVEDTLPSLKLFQQAGGPLHDDLVRICRAFVLVRMDQVAELDAAGDADKAAARHQLASPPTRTAALDGGDSPGSPNKGSDSLPEEHADPYAARGIELYQPGLAVLAAILLINMPAPTAFICLLNLIASKAWLKALYSLLPTQVGSGSDGAASSSTGLGDSGVPMSPRTARRTGAYMLSPKEKAIRGFERVLETLLADQMPKVYANMLSHNVKLYRVVLRDWVSQLFGKHLDVDTVMRLWDVVLLDESDSLIYRTCLALIQTLESRLYVPEKEELESILRGTNRAALGIWRRDKEWSGELLLHVPPSPTAKRRTSRGNSISSSAAAFSPRPAQAELEPVSESSLATTPNPEPDTVDTGVGHHPVSPPPRNSSLGQSLPSLPAPSADQIDQITPRDYIYEQYGIKEHHIFDTLLAQKTWWKQSTLDRLLTRELGD</sequence>
<accession>A0A317XPD2</accession>
<feature type="compositionally biased region" description="Low complexity" evidence="1">
    <location>
        <begin position="331"/>
        <end position="342"/>
    </location>
</feature>
<dbReference type="InterPro" id="IPR050302">
    <property type="entry name" value="Rab_GAP_TBC_domain"/>
</dbReference>
<dbReference type="GO" id="GO:0005096">
    <property type="term" value="F:GTPase activator activity"/>
    <property type="evidence" value="ECO:0007669"/>
    <property type="project" value="TreeGrafter"/>
</dbReference>
<protein>
    <recommendedName>
        <fullName evidence="2">Rab-GAP TBC domain-containing protein</fullName>
    </recommendedName>
</protein>
<organism evidence="3 4">
    <name type="scientific">Testicularia cyperi</name>
    <dbReference type="NCBI Taxonomy" id="1882483"/>
    <lineage>
        <taxon>Eukaryota</taxon>
        <taxon>Fungi</taxon>
        <taxon>Dikarya</taxon>
        <taxon>Basidiomycota</taxon>
        <taxon>Ustilaginomycotina</taxon>
        <taxon>Ustilaginomycetes</taxon>
        <taxon>Ustilaginales</taxon>
        <taxon>Anthracoideaceae</taxon>
        <taxon>Testicularia</taxon>
    </lineage>
</organism>
<feature type="region of interest" description="Disordered" evidence="1">
    <location>
        <begin position="219"/>
        <end position="377"/>
    </location>
</feature>
<evidence type="ECO:0000313" key="4">
    <source>
        <dbReference type="Proteomes" id="UP000246740"/>
    </source>
</evidence>
<dbReference type="InterPro" id="IPR000195">
    <property type="entry name" value="Rab-GAP-TBC_dom"/>
</dbReference>
<dbReference type="PANTHER" id="PTHR47219">
    <property type="entry name" value="RAB GTPASE-ACTIVATING PROTEIN 1-LIKE"/>
    <property type="match status" value="1"/>
</dbReference>
<dbReference type="SUPFAM" id="SSF47923">
    <property type="entry name" value="Ypt/Rab-GAP domain of gyp1p"/>
    <property type="match status" value="2"/>
</dbReference>
<feature type="compositionally biased region" description="Polar residues" evidence="1">
    <location>
        <begin position="276"/>
        <end position="286"/>
    </location>
</feature>
<feature type="region of interest" description="Disordered" evidence="1">
    <location>
        <begin position="956"/>
        <end position="1042"/>
    </location>
</feature>
<feature type="compositionally biased region" description="Low complexity" evidence="1">
    <location>
        <begin position="973"/>
        <end position="988"/>
    </location>
</feature>
<feature type="region of interest" description="Disordered" evidence="1">
    <location>
        <begin position="400"/>
        <end position="529"/>
    </location>
</feature>
<dbReference type="OrthoDB" id="289721at2759"/>
<feature type="compositionally biased region" description="Polar residues" evidence="1">
    <location>
        <begin position="70"/>
        <end position="81"/>
    </location>
</feature>
<feature type="domain" description="Rab-GAP TBC" evidence="2">
    <location>
        <begin position="599"/>
        <end position="901"/>
    </location>
</feature>
<dbReference type="PROSITE" id="PS50086">
    <property type="entry name" value="TBC_RABGAP"/>
    <property type="match status" value="1"/>
</dbReference>
<feature type="compositionally biased region" description="Basic and acidic residues" evidence="1">
    <location>
        <begin position="169"/>
        <end position="186"/>
    </location>
</feature>
<evidence type="ECO:0000256" key="1">
    <source>
        <dbReference type="SAM" id="MobiDB-lite"/>
    </source>
</evidence>
<dbReference type="Gene3D" id="1.10.10.750">
    <property type="entry name" value="Ypt/Rab-GAP domain of gyp1p, domain 1"/>
    <property type="match status" value="1"/>
</dbReference>
<feature type="compositionally biased region" description="Polar residues" evidence="1">
    <location>
        <begin position="1"/>
        <end position="10"/>
    </location>
</feature>
<dbReference type="STRING" id="1882483.A0A317XPD2"/>
<reference evidence="3 4" key="1">
    <citation type="journal article" date="2018" name="Mol. Biol. Evol.">
        <title>Broad Genomic Sampling Reveals a Smut Pathogenic Ancestry of the Fungal Clade Ustilaginomycotina.</title>
        <authorList>
            <person name="Kijpornyongpan T."/>
            <person name="Mondo S.J."/>
            <person name="Barry K."/>
            <person name="Sandor L."/>
            <person name="Lee J."/>
            <person name="Lipzen A."/>
            <person name="Pangilinan J."/>
            <person name="LaButti K."/>
            <person name="Hainaut M."/>
            <person name="Henrissat B."/>
            <person name="Grigoriev I.V."/>
            <person name="Spatafora J.W."/>
            <person name="Aime M.C."/>
        </authorList>
    </citation>
    <scope>NUCLEOTIDE SEQUENCE [LARGE SCALE GENOMIC DNA]</scope>
    <source>
        <strain evidence="3 4">MCA 3645</strain>
    </source>
</reference>
<proteinExistence type="predicted"/>
<dbReference type="InParanoid" id="A0A317XPD2"/>
<feature type="region of interest" description="Disordered" evidence="1">
    <location>
        <begin position="802"/>
        <end position="821"/>
    </location>
</feature>
<feature type="compositionally biased region" description="Polar residues" evidence="1">
    <location>
        <begin position="231"/>
        <end position="248"/>
    </location>
</feature>
<feature type="compositionally biased region" description="Polar residues" evidence="1">
    <location>
        <begin position="18"/>
        <end position="27"/>
    </location>
</feature>
<dbReference type="AlphaFoldDB" id="A0A317XPD2"/>
<name>A0A317XPD2_9BASI</name>
<feature type="compositionally biased region" description="Basic and acidic residues" evidence="1">
    <location>
        <begin position="473"/>
        <end position="488"/>
    </location>
</feature>
<dbReference type="Proteomes" id="UP000246740">
    <property type="component" value="Unassembled WGS sequence"/>
</dbReference>
<dbReference type="InterPro" id="IPR035969">
    <property type="entry name" value="Rab-GAP_TBC_sf"/>
</dbReference>
<feature type="region of interest" description="Disordered" evidence="1">
    <location>
        <begin position="1"/>
        <end position="147"/>
    </location>
</feature>
<feature type="region of interest" description="Disordered" evidence="1">
    <location>
        <begin position="705"/>
        <end position="741"/>
    </location>
</feature>
<feature type="compositionally biased region" description="Basic and acidic residues" evidence="1">
    <location>
        <begin position="314"/>
        <end position="323"/>
    </location>
</feature>
<dbReference type="Gene3D" id="1.10.472.80">
    <property type="entry name" value="Ypt/Rab-GAP domain of gyp1p, domain 3"/>
    <property type="match status" value="1"/>
</dbReference>
<dbReference type="EMBL" id="KZ819193">
    <property type="protein sequence ID" value="PWZ00224.1"/>
    <property type="molecule type" value="Genomic_DNA"/>
</dbReference>
<dbReference type="Pfam" id="PF00566">
    <property type="entry name" value="RabGAP-TBC"/>
    <property type="match status" value="1"/>
</dbReference>
<feature type="region of interest" description="Disordered" evidence="1">
    <location>
        <begin position="548"/>
        <end position="569"/>
    </location>
</feature>
<gene>
    <name evidence="3" type="ORF">BCV70DRAFT_200376</name>
</gene>
<dbReference type="GO" id="GO:0031267">
    <property type="term" value="F:small GTPase binding"/>
    <property type="evidence" value="ECO:0007669"/>
    <property type="project" value="TreeGrafter"/>
</dbReference>
<dbReference type="Gene3D" id="1.10.8.270">
    <property type="entry name" value="putative rabgap domain of human tbc1 domain family member 14 like domains"/>
    <property type="match status" value="1"/>
</dbReference>
<feature type="compositionally biased region" description="Polar residues" evidence="1">
    <location>
        <begin position="343"/>
        <end position="374"/>
    </location>
</feature>
<feature type="compositionally biased region" description="Polar residues" evidence="1">
    <location>
        <begin position="112"/>
        <end position="126"/>
    </location>
</feature>
<feature type="region of interest" description="Disordered" evidence="1">
    <location>
        <begin position="161"/>
        <end position="199"/>
    </location>
</feature>
<evidence type="ECO:0000259" key="2">
    <source>
        <dbReference type="PROSITE" id="PS50086"/>
    </source>
</evidence>